<dbReference type="EC" id="3.2.1.52" evidence="3"/>
<dbReference type="InterPro" id="IPR050226">
    <property type="entry name" value="NagZ_Beta-hexosaminidase"/>
</dbReference>
<evidence type="ECO:0000259" key="7">
    <source>
        <dbReference type="Pfam" id="PF00933"/>
    </source>
</evidence>
<evidence type="ECO:0000256" key="5">
    <source>
        <dbReference type="ARBA" id="ARBA00023295"/>
    </source>
</evidence>
<dbReference type="Pfam" id="PF00144">
    <property type="entry name" value="Beta-lactamase"/>
    <property type="match status" value="1"/>
</dbReference>
<name>A0ABP9GAF5_9FLAO</name>
<reference evidence="9" key="1">
    <citation type="journal article" date="2019" name="Int. J. Syst. Evol. Microbiol.">
        <title>The Global Catalogue of Microorganisms (GCM) 10K type strain sequencing project: providing services to taxonomists for standard genome sequencing and annotation.</title>
        <authorList>
            <consortium name="The Broad Institute Genomics Platform"/>
            <consortium name="The Broad Institute Genome Sequencing Center for Infectious Disease"/>
            <person name="Wu L."/>
            <person name="Ma J."/>
        </authorList>
    </citation>
    <scope>NUCLEOTIDE SEQUENCE [LARGE SCALE GENOMIC DNA]</scope>
    <source>
        <strain evidence="9">JCM 18285</strain>
    </source>
</reference>
<comment type="catalytic activity">
    <reaction evidence="1">
        <text>Hydrolysis of terminal non-reducing N-acetyl-D-hexosamine residues in N-acetyl-beta-D-hexosaminides.</text>
        <dbReference type="EC" id="3.2.1.52"/>
    </reaction>
</comment>
<proteinExistence type="inferred from homology"/>
<comment type="similarity">
    <text evidence="2">Belongs to the glycosyl hydrolase 3 family.</text>
</comment>
<comment type="caution">
    <text evidence="8">The sequence shown here is derived from an EMBL/GenBank/DDBJ whole genome shotgun (WGS) entry which is preliminary data.</text>
</comment>
<dbReference type="Gene3D" id="3.40.710.10">
    <property type="entry name" value="DD-peptidase/beta-lactamase superfamily"/>
    <property type="match status" value="1"/>
</dbReference>
<dbReference type="Gene3D" id="3.40.50.1700">
    <property type="entry name" value="Glycoside hydrolase family 3 C-terminal domain"/>
    <property type="match status" value="1"/>
</dbReference>
<dbReference type="GO" id="GO:0016787">
    <property type="term" value="F:hydrolase activity"/>
    <property type="evidence" value="ECO:0007669"/>
    <property type="project" value="UniProtKB-KW"/>
</dbReference>
<dbReference type="PANTHER" id="PTHR30480:SF13">
    <property type="entry name" value="BETA-HEXOSAMINIDASE"/>
    <property type="match status" value="1"/>
</dbReference>
<sequence length="972" mass="110301">MRQIILLFFYFFSILSIVGQTTKNPLLTEDAEFQKKWVDSVYSSFTLAEKVGQLYMVQVMSNQDKATKNKIINLIKDHHIGGVIYSNGGPNRQARLNNELQSFSKTPLLIGMDAEWGLSMRLDSTYAFPWNMTLGAIKDNKLVEQTGRQIGEHCKRLGVHFNFAPVVDINTNPKNPIIGNRSFGEDRDNVTQKASAFMKGMQSAGVLANAKHFPGHGDTDQDSHKTLPTISFNEKRIDSIELYPYKKLIKEGLSSVMVAHLNVPSLEPRDGYPSSLSKHIVTDILKDALGFQGLIFTDALTMKGAADFSETGDIDLAAFMAGNDVMLMSEDVGIGVSKIMEAYNKGDITEARLEHSVKKILQAKYKVGLHHYEPIGLYDLSKDLNRLKDDVLYEELLENAITIVKNDNDLLPLRRLETKTIAYVNLGDDKGNTFLKELKKYAKVHEIASDNLYGIVGKLKAYNTVIVGFHRSNENPWKAHEFTSKDLIWLQQIAENHTVILDVFVKPYALSDLETIENIESIVVSYQNSDIAQQKSAQLIFGAIEAKGSLPVSIGGYFKAGDGIQNNAIKRLGYTVPERVGMNSEKLSRIDSVAQHAVNGKMTPGIQLLVARKGKVIYNKNFGKHTYKGKEKVGFDDIYDVASLTKILATLPLLMELEEQGIVSLNTKLSEILPEYKGSNKEHITLKSMLSHYARLRPWEPFYYHTLDTITKRPSKKYYRYERSDKFNVEVTKNLFLRTDYQDSIPKIIKESELLETLRYRYSDFPYYILKKFIEYHYDRTLEQLTQSHFYEPLGANYTMYNPYHKISSKKIVPTEIDDYYRYQKVHGYVHDMGAAMQNGVGGHAGVFSNANDVAKIMQMYLQKGFYGGKRYLKPETINKFNTCYYCDNDNRRGIGFDKPQLGDVGPTCGCISMTSFGHSGFTGTYAWADPEEEIVYIFLANRTYPHAGKNLLLKENIRTEIQRLIYEAIED</sequence>
<dbReference type="InterPro" id="IPR036881">
    <property type="entry name" value="Glyco_hydro_3_C_sf"/>
</dbReference>
<keyword evidence="4 8" id="KW-0378">Hydrolase</keyword>
<protein>
    <recommendedName>
        <fullName evidence="3">beta-N-acetylhexosaminidase</fullName>
        <ecNumber evidence="3">3.2.1.52</ecNumber>
    </recommendedName>
</protein>
<evidence type="ECO:0000313" key="9">
    <source>
        <dbReference type="Proteomes" id="UP001501302"/>
    </source>
</evidence>
<feature type="domain" description="Beta-lactamase-related" evidence="6">
    <location>
        <begin position="593"/>
        <end position="948"/>
    </location>
</feature>
<dbReference type="InterPro" id="IPR001764">
    <property type="entry name" value="Glyco_hydro_3_N"/>
</dbReference>
<dbReference type="Gene3D" id="3.20.20.300">
    <property type="entry name" value="Glycoside hydrolase, family 3, N-terminal domain"/>
    <property type="match status" value="1"/>
</dbReference>
<evidence type="ECO:0000256" key="2">
    <source>
        <dbReference type="ARBA" id="ARBA00005336"/>
    </source>
</evidence>
<evidence type="ECO:0000259" key="6">
    <source>
        <dbReference type="Pfam" id="PF00144"/>
    </source>
</evidence>
<keyword evidence="9" id="KW-1185">Reference proteome</keyword>
<keyword evidence="5" id="KW-0326">Glycosidase</keyword>
<organism evidence="8 9">
    <name type="scientific">Algibacter agarivorans</name>
    <dbReference type="NCBI Taxonomy" id="1109741"/>
    <lineage>
        <taxon>Bacteria</taxon>
        <taxon>Pseudomonadati</taxon>
        <taxon>Bacteroidota</taxon>
        <taxon>Flavobacteriia</taxon>
        <taxon>Flavobacteriales</taxon>
        <taxon>Flavobacteriaceae</taxon>
        <taxon>Algibacter</taxon>
    </lineage>
</organism>
<dbReference type="PRINTS" id="PR00133">
    <property type="entry name" value="GLHYDRLASE3"/>
</dbReference>
<dbReference type="Proteomes" id="UP001501302">
    <property type="component" value="Unassembled WGS sequence"/>
</dbReference>
<gene>
    <name evidence="8" type="ORF">GCM10023314_04030</name>
</gene>
<dbReference type="Pfam" id="PF00933">
    <property type="entry name" value="Glyco_hydro_3"/>
    <property type="match status" value="1"/>
</dbReference>
<dbReference type="SUPFAM" id="SSF51445">
    <property type="entry name" value="(Trans)glycosidases"/>
    <property type="match status" value="1"/>
</dbReference>
<accession>A0ABP9GAF5</accession>
<dbReference type="EMBL" id="BAABJJ010000004">
    <property type="protein sequence ID" value="GAA4934797.1"/>
    <property type="molecule type" value="Genomic_DNA"/>
</dbReference>
<evidence type="ECO:0000256" key="3">
    <source>
        <dbReference type="ARBA" id="ARBA00012663"/>
    </source>
</evidence>
<dbReference type="InterPro" id="IPR036962">
    <property type="entry name" value="Glyco_hydro_3_N_sf"/>
</dbReference>
<dbReference type="InterPro" id="IPR001466">
    <property type="entry name" value="Beta-lactam-related"/>
</dbReference>
<feature type="domain" description="Glycoside hydrolase family 3 N-terminal" evidence="7">
    <location>
        <begin position="46"/>
        <end position="362"/>
    </location>
</feature>
<evidence type="ECO:0000256" key="4">
    <source>
        <dbReference type="ARBA" id="ARBA00022801"/>
    </source>
</evidence>
<evidence type="ECO:0000256" key="1">
    <source>
        <dbReference type="ARBA" id="ARBA00001231"/>
    </source>
</evidence>
<evidence type="ECO:0000313" key="8">
    <source>
        <dbReference type="EMBL" id="GAA4934797.1"/>
    </source>
</evidence>
<dbReference type="RefSeq" id="WP_345189874.1">
    <property type="nucleotide sequence ID" value="NZ_BAABJJ010000004.1"/>
</dbReference>
<dbReference type="InterPro" id="IPR017853">
    <property type="entry name" value="GH"/>
</dbReference>
<dbReference type="SUPFAM" id="SSF56601">
    <property type="entry name" value="beta-lactamase/transpeptidase-like"/>
    <property type="match status" value="1"/>
</dbReference>
<dbReference type="InterPro" id="IPR012338">
    <property type="entry name" value="Beta-lactam/transpept-like"/>
</dbReference>
<dbReference type="PANTHER" id="PTHR30480">
    <property type="entry name" value="BETA-HEXOSAMINIDASE-RELATED"/>
    <property type="match status" value="1"/>
</dbReference>